<accession>A0A2H4UX93</accession>
<gene>
    <name evidence="2" type="ORF">DiNV_CH01M_ORF49</name>
</gene>
<dbReference type="OrthoDB" id="41679at10239"/>
<keyword evidence="3" id="KW-1185">Reference proteome</keyword>
<proteinExistence type="predicted"/>
<feature type="region of interest" description="Disordered" evidence="1">
    <location>
        <begin position="376"/>
        <end position="446"/>
    </location>
</feature>
<name>A0A2H4UX93_9VIRU</name>
<evidence type="ECO:0000256" key="1">
    <source>
        <dbReference type="SAM" id="MobiDB-lite"/>
    </source>
</evidence>
<protein>
    <submittedName>
        <fullName evidence="2">Uncharacterized protein</fullName>
    </submittedName>
</protein>
<sequence length="573" mass="65275">MNTFQCKTSTVKKTSKSASAKSIKKHRSNVIKKTKLNTLMNELSHLQKPSHNMHIQNEMPLQQLNNCNHNSNTLYQSHSQNQYLQHQQMVVYTQQQQRQHEMQQQNVKHQHYPIEHYSTISNMAGVVNNNNQQHIHQQSEQLQHQVKLINNIQYNNMQQFDNNNNTSIINPPMHSQLDPYTAQQSKQQQQQHHHHQQQQQQQQNQYQESTQSERNSRPIIESIVYFPKDKPMLKLQQNSNTAIKPNMSTSDTANNAAVFTTNATNTAHIDEIVHQQTSPIITKTNSIEFEEIVGRKDKIGALLELTGIKNDITSDIKEKILDEITDITDDSNNLNAEPPSPYWFFDVSKLKDPEPNKQNDAISNISLVDDSGVVVIMSDDDDDDDDDNDKGKQLAATEVPESVKNTIPATATAATTSTTPPQSPISQKQQSKNSSVITATGKKSQVDEDRNDYSEFYYIDDINTKQAYNKIQENQVMAIDVSAINNNNNTINTLSTIDDAVQQRVNNEIPCISLINLQNEIDKTQNCKFDMLKQKPIESASDTSSIICNTEKNENLVTEFKVSILINEFFFII</sequence>
<feature type="region of interest" description="Disordered" evidence="1">
    <location>
        <begin position="158"/>
        <end position="217"/>
    </location>
</feature>
<feature type="compositionally biased region" description="Low complexity" evidence="1">
    <location>
        <begin position="197"/>
        <end position="207"/>
    </location>
</feature>
<dbReference type="EMBL" id="MF966379">
    <property type="protein sequence ID" value="ATZ81533.1"/>
    <property type="molecule type" value="Genomic_DNA"/>
</dbReference>
<feature type="compositionally biased region" description="Polar residues" evidence="1">
    <location>
        <begin position="433"/>
        <end position="443"/>
    </location>
</feature>
<evidence type="ECO:0000313" key="2">
    <source>
        <dbReference type="EMBL" id="ATZ81533.1"/>
    </source>
</evidence>
<feature type="compositionally biased region" description="Acidic residues" evidence="1">
    <location>
        <begin position="378"/>
        <end position="388"/>
    </location>
</feature>
<dbReference type="Proteomes" id="UP000290195">
    <property type="component" value="Segment"/>
</dbReference>
<reference evidence="2" key="1">
    <citation type="journal article" date="2018" name="Infect. Genet. Evol.">
        <title>The dynamic evolution of Drosophila innubila Nudivirus.</title>
        <authorList>
            <person name="Hill T."/>
            <person name="Unckless R.L."/>
        </authorList>
    </citation>
    <scope>NUCLEOTIDE SEQUENCE [LARGE SCALE GENOMIC DNA]</scope>
    <source>
        <strain evidence="2">DiNV_CH01M</strain>
    </source>
</reference>
<feature type="compositionally biased region" description="Low complexity" evidence="1">
    <location>
        <begin position="406"/>
        <end position="432"/>
    </location>
</feature>
<organism evidence="2">
    <name type="scientific">Drosophila innubila nudivirus</name>
    <dbReference type="NCBI Taxonomy" id="2057187"/>
    <lineage>
        <taxon>Viruses</taxon>
        <taxon>Viruses incertae sedis</taxon>
        <taxon>Naldaviricetes</taxon>
        <taxon>Lefavirales</taxon>
        <taxon>Nudiviridae</taxon>
        <taxon>Alphanudivirus</taxon>
        <taxon>Alphanudivirus droinnubilae</taxon>
    </lineage>
</organism>
<evidence type="ECO:0000313" key="3">
    <source>
        <dbReference type="Proteomes" id="UP000290195"/>
    </source>
</evidence>